<keyword evidence="2" id="KW-1185">Reference proteome</keyword>
<sequence length="49" mass="5422">MSDMEVTVPIEAAATVSTSMGASCQRVNHWTDPIEAERRVPHCVDTHVR</sequence>
<organism evidence="1 2">
    <name type="scientific">Myceligenerans xiligouense</name>
    <dbReference type="NCBI Taxonomy" id="253184"/>
    <lineage>
        <taxon>Bacteria</taxon>
        <taxon>Bacillati</taxon>
        <taxon>Actinomycetota</taxon>
        <taxon>Actinomycetes</taxon>
        <taxon>Micrococcales</taxon>
        <taxon>Promicromonosporaceae</taxon>
        <taxon>Myceligenerans</taxon>
    </lineage>
</organism>
<accession>A0A3N4YS79</accession>
<reference evidence="1 2" key="1">
    <citation type="submission" date="2018-11" db="EMBL/GenBank/DDBJ databases">
        <title>Sequencing the genomes of 1000 actinobacteria strains.</title>
        <authorList>
            <person name="Klenk H.-P."/>
        </authorList>
    </citation>
    <scope>NUCLEOTIDE SEQUENCE [LARGE SCALE GENOMIC DNA]</scope>
    <source>
        <strain evidence="1 2">DSM 15700</strain>
    </source>
</reference>
<evidence type="ECO:0000313" key="2">
    <source>
        <dbReference type="Proteomes" id="UP000280501"/>
    </source>
</evidence>
<name>A0A3N4YS79_9MICO</name>
<protein>
    <submittedName>
        <fullName evidence="1">Uncharacterized protein</fullName>
    </submittedName>
</protein>
<dbReference type="Proteomes" id="UP000280501">
    <property type="component" value="Unassembled WGS sequence"/>
</dbReference>
<dbReference type="EMBL" id="RKQZ01000001">
    <property type="protein sequence ID" value="RPF23067.1"/>
    <property type="molecule type" value="Genomic_DNA"/>
</dbReference>
<comment type="caution">
    <text evidence="1">The sequence shown here is derived from an EMBL/GenBank/DDBJ whole genome shotgun (WGS) entry which is preliminary data.</text>
</comment>
<gene>
    <name evidence="1" type="ORF">EDD34_3747</name>
</gene>
<proteinExistence type="predicted"/>
<evidence type="ECO:0000313" key="1">
    <source>
        <dbReference type="EMBL" id="RPF23067.1"/>
    </source>
</evidence>
<dbReference type="AlphaFoldDB" id="A0A3N4YS79"/>